<dbReference type="Proteomes" id="UP000789366">
    <property type="component" value="Unassembled WGS sequence"/>
</dbReference>
<feature type="non-terminal residue" evidence="1">
    <location>
        <position position="1"/>
    </location>
</feature>
<sequence>QGKPIVFEKNPEHGAKDDTLSLIFMYKELLVAKAEIQIYSNEIKYTFKVACKPSIREVTVVSK</sequence>
<reference evidence="1" key="1">
    <citation type="submission" date="2021-06" db="EMBL/GenBank/DDBJ databases">
        <authorList>
            <person name="Kallberg Y."/>
            <person name="Tangrot J."/>
            <person name="Rosling A."/>
        </authorList>
    </citation>
    <scope>NUCLEOTIDE SEQUENCE</scope>
    <source>
        <strain evidence="1">28 12/20/2015</strain>
    </source>
</reference>
<keyword evidence="2" id="KW-1185">Reference proteome</keyword>
<accession>A0ACA9MLY4</accession>
<evidence type="ECO:0000313" key="2">
    <source>
        <dbReference type="Proteomes" id="UP000789366"/>
    </source>
</evidence>
<dbReference type="EMBL" id="CAJVPW010008762">
    <property type="protein sequence ID" value="CAG8596886.1"/>
    <property type="molecule type" value="Genomic_DNA"/>
</dbReference>
<gene>
    <name evidence="1" type="ORF">SPELUC_LOCUS6962</name>
</gene>
<evidence type="ECO:0000313" key="1">
    <source>
        <dbReference type="EMBL" id="CAG8596886.1"/>
    </source>
</evidence>
<comment type="caution">
    <text evidence="1">The sequence shown here is derived from an EMBL/GenBank/DDBJ whole genome shotgun (WGS) entry which is preliminary data.</text>
</comment>
<organism evidence="1 2">
    <name type="scientific">Cetraspora pellucida</name>
    <dbReference type="NCBI Taxonomy" id="1433469"/>
    <lineage>
        <taxon>Eukaryota</taxon>
        <taxon>Fungi</taxon>
        <taxon>Fungi incertae sedis</taxon>
        <taxon>Mucoromycota</taxon>
        <taxon>Glomeromycotina</taxon>
        <taxon>Glomeromycetes</taxon>
        <taxon>Diversisporales</taxon>
        <taxon>Gigasporaceae</taxon>
        <taxon>Cetraspora</taxon>
    </lineage>
</organism>
<name>A0ACA9MLY4_9GLOM</name>
<protein>
    <submittedName>
        <fullName evidence="1">4014_t:CDS:1</fullName>
    </submittedName>
</protein>
<proteinExistence type="predicted"/>